<dbReference type="InterPro" id="IPR051054">
    <property type="entry name" value="SorC_transcr_regulators"/>
</dbReference>
<evidence type="ECO:0000256" key="2">
    <source>
        <dbReference type="ARBA" id="ARBA00023015"/>
    </source>
</evidence>
<dbReference type="EMBL" id="PVTQ01000015">
    <property type="protein sequence ID" value="PRY85575.1"/>
    <property type="molecule type" value="Genomic_DNA"/>
</dbReference>
<gene>
    <name evidence="6" type="ORF">CLV74_11528</name>
</gene>
<dbReference type="Pfam" id="PF04198">
    <property type="entry name" value="Sugar-bind"/>
    <property type="match status" value="1"/>
</dbReference>
<comment type="caution">
    <text evidence="6">The sequence shown here is derived from an EMBL/GenBank/DDBJ whole genome shotgun (WGS) entry which is preliminary data.</text>
</comment>
<proteinExistence type="inferred from homology"/>
<sequence length="316" mass="33228">MAKNGANIDADMSLCLRAAWLHYAGGLTQAAVAKRLGVPSVKAHRLIARAVAEGAVKITVEGDIVECVGLEVALCDRFGLEFCEVAPDIGEEGLPLRTLGLAGSSYLKRELENGDYAVIGLAHGRTLAAMVQQLPRMELLQQRFVSLLGGLARNFSANPHEVMHRLAEKTGAQAFMMPVPFFANSVEDREVMLHQKGVGAVFEMANSADLKVVGIGTVEPDAQLVSSGMIEPSEIQEIAAAGGRGEMLGHFFDASGGVMETTLTARTLGASMNEGDRIVAIAGGPGKVEAIHAVLSSGKLTGLITDELTAQALLAR</sequence>
<keyword evidence="2" id="KW-0805">Transcription regulation</keyword>
<evidence type="ECO:0000313" key="6">
    <source>
        <dbReference type="EMBL" id="PRY85575.1"/>
    </source>
</evidence>
<dbReference type="PANTHER" id="PTHR34294:SF1">
    <property type="entry name" value="TRANSCRIPTIONAL REGULATOR LSRR"/>
    <property type="match status" value="1"/>
</dbReference>
<evidence type="ECO:0000256" key="3">
    <source>
        <dbReference type="ARBA" id="ARBA00023125"/>
    </source>
</evidence>
<evidence type="ECO:0000256" key="4">
    <source>
        <dbReference type="ARBA" id="ARBA00023163"/>
    </source>
</evidence>
<organism evidence="6 7">
    <name type="scientific">Donghicola tyrosinivorans</name>
    <dbReference type="NCBI Taxonomy" id="1652492"/>
    <lineage>
        <taxon>Bacteria</taxon>
        <taxon>Pseudomonadati</taxon>
        <taxon>Pseudomonadota</taxon>
        <taxon>Alphaproteobacteria</taxon>
        <taxon>Rhodobacterales</taxon>
        <taxon>Roseobacteraceae</taxon>
        <taxon>Donghicola</taxon>
    </lineage>
</organism>
<feature type="domain" description="Sugar-binding" evidence="5">
    <location>
        <begin position="64"/>
        <end position="315"/>
    </location>
</feature>
<comment type="similarity">
    <text evidence="1">Belongs to the SorC transcriptional regulatory family.</text>
</comment>
<accession>A0A2T0WFX7</accession>
<evidence type="ECO:0000313" key="7">
    <source>
        <dbReference type="Proteomes" id="UP000238392"/>
    </source>
</evidence>
<dbReference type="GO" id="GO:0030246">
    <property type="term" value="F:carbohydrate binding"/>
    <property type="evidence" value="ECO:0007669"/>
    <property type="project" value="InterPro"/>
</dbReference>
<dbReference type="InterPro" id="IPR036388">
    <property type="entry name" value="WH-like_DNA-bd_sf"/>
</dbReference>
<dbReference type="Proteomes" id="UP000238392">
    <property type="component" value="Unassembled WGS sequence"/>
</dbReference>
<dbReference type="RefSeq" id="WP_245888590.1">
    <property type="nucleotide sequence ID" value="NZ_PVTQ01000015.1"/>
</dbReference>
<name>A0A2T0WFX7_9RHOB</name>
<dbReference type="PANTHER" id="PTHR34294">
    <property type="entry name" value="TRANSCRIPTIONAL REGULATOR-RELATED"/>
    <property type="match status" value="1"/>
</dbReference>
<dbReference type="GO" id="GO:0003677">
    <property type="term" value="F:DNA binding"/>
    <property type="evidence" value="ECO:0007669"/>
    <property type="project" value="UniProtKB-KW"/>
</dbReference>
<keyword evidence="4" id="KW-0804">Transcription</keyword>
<dbReference type="Gene3D" id="3.40.50.1360">
    <property type="match status" value="1"/>
</dbReference>
<keyword evidence="7" id="KW-1185">Reference proteome</keyword>
<evidence type="ECO:0000259" key="5">
    <source>
        <dbReference type="Pfam" id="PF04198"/>
    </source>
</evidence>
<protein>
    <submittedName>
        <fullName evidence="6">DNA-binding transcriptional regulator LsrR (DeoR family)</fullName>
    </submittedName>
</protein>
<dbReference type="InterPro" id="IPR037171">
    <property type="entry name" value="NagB/RpiA_transferase-like"/>
</dbReference>
<dbReference type="SUPFAM" id="SSF100950">
    <property type="entry name" value="NagB/RpiA/CoA transferase-like"/>
    <property type="match status" value="1"/>
</dbReference>
<reference evidence="6 7" key="1">
    <citation type="submission" date="2018-03" db="EMBL/GenBank/DDBJ databases">
        <title>Genomic Encyclopedia of Archaeal and Bacterial Type Strains, Phase II (KMG-II): from individual species to whole genera.</title>
        <authorList>
            <person name="Goeker M."/>
        </authorList>
    </citation>
    <scope>NUCLEOTIDE SEQUENCE [LARGE SCALE GENOMIC DNA]</scope>
    <source>
        <strain evidence="6 7">DSM 100212</strain>
    </source>
</reference>
<evidence type="ECO:0000256" key="1">
    <source>
        <dbReference type="ARBA" id="ARBA00010466"/>
    </source>
</evidence>
<dbReference type="InterPro" id="IPR007324">
    <property type="entry name" value="Sugar-bd_dom_put"/>
</dbReference>
<dbReference type="Gene3D" id="1.10.10.10">
    <property type="entry name" value="Winged helix-like DNA-binding domain superfamily/Winged helix DNA-binding domain"/>
    <property type="match status" value="1"/>
</dbReference>
<dbReference type="AlphaFoldDB" id="A0A2T0WFX7"/>
<keyword evidence="3 6" id="KW-0238">DNA-binding</keyword>